<keyword evidence="9 11" id="KW-1133">Transmembrane helix</keyword>
<keyword evidence="6 11" id="KW-0808">Transferase</keyword>
<feature type="transmembrane region" description="Helical" evidence="11">
    <location>
        <begin position="186"/>
        <end position="205"/>
    </location>
</feature>
<dbReference type="OMA" id="GALFIWC"/>
<dbReference type="VEuPathDB" id="PlasmoDB:PRELSG_1462400"/>
<dbReference type="PANTHER" id="PTHR12468:SF2">
    <property type="entry name" value="GPI MANNOSYLTRANSFERASE 2"/>
    <property type="match status" value="1"/>
</dbReference>
<dbReference type="EMBL" id="LN835309">
    <property type="protein sequence ID" value="CRH02889.1"/>
    <property type="molecule type" value="Genomic_DNA"/>
</dbReference>
<evidence type="ECO:0000256" key="2">
    <source>
        <dbReference type="ARBA" id="ARBA00004687"/>
    </source>
</evidence>
<dbReference type="KEGG" id="prel:PRELSG_1462400"/>
<evidence type="ECO:0000256" key="6">
    <source>
        <dbReference type="ARBA" id="ARBA00022679"/>
    </source>
</evidence>
<dbReference type="GeneID" id="39739056"/>
<organism evidence="12 13">
    <name type="scientific">Plasmodium relictum</name>
    <dbReference type="NCBI Taxonomy" id="85471"/>
    <lineage>
        <taxon>Eukaryota</taxon>
        <taxon>Sar</taxon>
        <taxon>Alveolata</taxon>
        <taxon>Apicomplexa</taxon>
        <taxon>Aconoidasida</taxon>
        <taxon>Haemosporida</taxon>
        <taxon>Plasmodiidae</taxon>
        <taxon>Plasmodium</taxon>
        <taxon>Plasmodium (Haemamoeba)</taxon>
    </lineage>
</organism>
<dbReference type="GO" id="GO:0000009">
    <property type="term" value="F:alpha-1,6-mannosyltransferase activity"/>
    <property type="evidence" value="ECO:0007669"/>
    <property type="project" value="InterPro"/>
</dbReference>
<evidence type="ECO:0000256" key="3">
    <source>
        <dbReference type="ARBA" id="ARBA00008698"/>
    </source>
</evidence>
<name>A0A1J1HBL2_PLARL</name>
<evidence type="ECO:0000256" key="10">
    <source>
        <dbReference type="ARBA" id="ARBA00023136"/>
    </source>
</evidence>
<comment type="pathway">
    <text evidence="2 11">Glycolipid biosynthesis; glycosylphosphatidylinositol-anchor biosynthesis.</text>
</comment>
<keyword evidence="8 11" id="KW-0256">Endoplasmic reticulum</keyword>
<evidence type="ECO:0000313" key="12">
    <source>
        <dbReference type="EMBL" id="CRH02889.1"/>
    </source>
</evidence>
<proteinExistence type="inferred from homology"/>
<feature type="transmembrane region" description="Helical" evidence="11">
    <location>
        <begin position="437"/>
        <end position="458"/>
    </location>
</feature>
<reference evidence="12 13" key="1">
    <citation type="submission" date="2015-04" db="EMBL/GenBank/DDBJ databases">
        <authorList>
            <consortium name="Pathogen Informatics"/>
        </authorList>
    </citation>
    <scope>NUCLEOTIDE SEQUENCE [LARGE SCALE GENOMIC DNA]</scope>
    <source>
        <strain evidence="12 13">SGS1</strain>
    </source>
</reference>
<evidence type="ECO:0000256" key="9">
    <source>
        <dbReference type="ARBA" id="ARBA00022989"/>
    </source>
</evidence>
<evidence type="ECO:0000256" key="11">
    <source>
        <dbReference type="RuleBase" id="RU363112"/>
    </source>
</evidence>
<dbReference type="GO" id="GO:0031501">
    <property type="term" value="C:mannosyltransferase complex"/>
    <property type="evidence" value="ECO:0007669"/>
    <property type="project" value="TreeGrafter"/>
</dbReference>
<sequence>MHKHMIKKRKLKFLSRYKDNTNIHVLLIIIIAVLIRIFCIIYTIIWSKLISNYKLSNNLLCENGILWEYIKCFSYWDGEYFLRLSLNKTEYSYEQNHAFFPSLPLIIIFTKKLLKKFILNIDNCAINVLIAVIINNVFFVIATIGIYVFSLIHYENKKNYENKCDLVTNERDCFYLRNIKDEKESYSFSFFLSILYSFTIGNIHVSSFYNESIFSCFSIWGFNFLKLSSSTHKMSSIFEILSVLAFFIASFFRSNGILFLIPLFFFNINSCKFCQFYIRSKIKKNKNTIFSYFSSKSCIFYFIVHWLKALIEAIIVVFPFLIFQIYSYHLYCAQHSDLWKEQNKTFYLFLINFIKNPLNYMNIWNNKSLLINRQWCNQNFPFIYNYIQYKYWGVRFLKFLKEPNVNILYSAPIYYISFHCVYNFFKYNNFSVHRLSILLNHFIGCIVHLCILSLYILLFAHNEIILRLIISSPIFFLHYAYLLKYYENWNYLLFINLFYFFVGPPLFGTYIAWT</sequence>
<keyword evidence="5 11" id="KW-0328">Glycosyltransferase</keyword>
<comment type="function">
    <text evidence="11">Mannosyltransferase involved in glycosylphosphatidylinositol-anchor biosynthesis.</text>
</comment>
<keyword evidence="7 11" id="KW-0812">Transmembrane</keyword>
<feature type="transmembrane region" description="Helical" evidence="11">
    <location>
        <begin position="21"/>
        <end position="45"/>
    </location>
</feature>
<evidence type="ECO:0000256" key="5">
    <source>
        <dbReference type="ARBA" id="ARBA00022676"/>
    </source>
</evidence>
<dbReference type="OrthoDB" id="10252502at2759"/>
<evidence type="ECO:0000256" key="1">
    <source>
        <dbReference type="ARBA" id="ARBA00004477"/>
    </source>
</evidence>
<dbReference type="UniPathway" id="UPA00196"/>
<evidence type="ECO:0000256" key="7">
    <source>
        <dbReference type="ARBA" id="ARBA00022692"/>
    </source>
</evidence>
<dbReference type="GO" id="GO:0006506">
    <property type="term" value="P:GPI anchor biosynthetic process"/>
    <property type="evidence" value="ECO:0007669"/>
    <property type="project" value="UniProtKB-UniPathway"/>
</dbReference>
<evidence type="ECO:0000313" key="13">
    <source>
        <dbReference type="Proteomes" id="UP000220158"/>
    </source>
</evidence>
<dbReference type="PANTHER" id="PTHR12468">
    <property type="entry name" value="GPI MANNOSYLTRANSFERASE 2"/>
    <property type="match status" value="1"/>
</dbReference>
<feature type="transmembrane region" description="Helical" evidence="11">
    <location>
        <begin position="126"/>
        <end position="149"/>
    </location>
</feature>
<feature type="transmembrane region" description="Helical" evidence="11">
    <location>
        <begin position="489"/>
        <end position="513"/>
    </location>
</feature>
<evidence type="ECO:0000256" key="8">
    <source>
        <dbReference type="ARBA" id="ARBA00022824"/>
    </source>
</evidence>
<dbReference type="InterPro" id="IPR007315">
    <property type="entry name" value="PIG-V/Gpi18"/>
</dbReference>
<comment type="subcellular location">
    <subcellularLocation>
        <location evidence="1 11">Endoplasmic reticulum membrane</location>
        <topology evidence="1 11">Multi-pass membrane protein</topology>
    </subcellularLocation>
</comment>
<keyword evidence="13" id="KW-1185">Reference proteome</keyword>
<protein>
    <recommendedName>
        <fullName evidence="11">GPI mannosyltransferase 2</fullName>
        <ecNumber evidence="11">2.4.1.-</ecNumber>
    </recommendedName>
</protein>
<dbReference type="GO" id="GO:0005789">
    <property type="term" value="C:endoplasmic reticulum membrane"/>
    <property type="evidence" value="ECO:0007669"/>
    <property type="project" value="UniProtKB-SubCell"/>
</dbReference>
<feature type="transmembrane region" description="Helical" evidence="11">
    <location>
        <begin position="299"/>
        <end position="326"/>
    </location>
</feature>
<dbReference type="Proteomes" id="UP000220158">
    <property type="component" value="Chromosome 14"/>
</dbReference>
<keyword evidence="4 11" id="KW-0337">GPI-anchor biosynthesis</keyword>
<dbReference type="RefSeq" id="XP_028535409.1">
    <property type="nucleotide sequence ID" value="XM_028679725.1"/>
</dbReference>
<evidence type="ECO:0000256" key="4">
    <source>
        <dbReference type="ARBA" id="ARBA00022502"/>
    </source>
</evidence>
<dbReference type="EC" id="2.4.1.-" evidence="11"/>
<dbReference type="Pfam" id="PF04188">
    <property type="entry name" value="Mannosyl_trans2"/>
    <property type="match status" value="2"/>
</dbReference>
<gene>
    <name evidence="12" type="ORF">PRELSG_1462400</name>
</gene>
<accession>A0A1J1HBL2</accession>
<dbReference type="AlphaFoldDB" id="A0A1J1HBL2"/>
<comment type="similarity">
    <text evidence="3 11">Belongs to the PIGV family.</text>
</comment>
<dbReference type="GO" id="GO:0004376">
    <property type="term" value="F:GPI mannosyltransferase activity"/>
    <property type="evidence" value="ECO:0007669"/>
    <property type="project" value="InterPro"/>
</dbReference>
<keyword evidence="10 11" id="KW-0472">Membrane</keyword>
<feature type="transmembrane region" description="Helical" evidence="11">
    <location>
        <begin position="464"/>
        <end position="482"/>
    </location>
</feature>
<feature type="transmembrane region" description="Helical" evidence="11">
    <location>
        <begin position="407"/>
        <end position="425"/>
    </location>
</feature>